<dbReference type="InterPro" id="IPR019734">
    <property type="entry name" value="TPR_rpt"/>
</dbReference>
<dbReference type="GO" id="GO:0000127">
    <property type="term" value="C:transcription factor TFIIIC complex"/>
    <property type="evidence" value="ECO:0007669"/>
    <property type="project" value="TreeGrafter"/>
</dbReference>
<feature type="repeat" description="TPR" evidence="1">
    <location>
        <begin position="1019"/>
        <end position="1052"/>
    </location>
</feature>
<name>A0A1L7WNW6_9HELO</name>
<keyword evidence="1" id="KW-0802">TPR repeat</keyword>
<keyword evidence="4" id="KW-1185">Reference proteome</keyword>
<feature type="region of interest" description="Disordered" evidence="2">
    <location>
        <begin position="1"/>
        <end position="27"/>
    </location>
</feature>
<feature type="repeat" description="TPR" evidence="1">
    <location>
        <begin position="632"/>
        <end position="665"/>
    </location>
</feature>
<dbReference type="STRING" id="576137.A0A1L7WNW6"/>
<evidence type="ECO:0000256" key="1">
    <source>
        <dbReference type="PROSITE-ProRule" id="PRU00339"/>
    </source>
</evidence>
<keyword evidence="3" id="KW-0396">Initiation factor</keyword>
<feature type="region of interest" description="Disordered" evidence="2">
    <location>
        <begin position="161"/>
        <end position="225"/>
    </location>
</feature>
<feature type="region of interest" description="Disordered" evidence="2">
    <location>
        <begin position="709"/>
        <end position="763"/>
    </location>
</feature>
<feature type="compositionally biased region" description="Low complexity" evidence="2">
    <location>
        <begin position="730"/>
        <end position="748"/>
    </location>
</feature>
<dbReference type="SUPFAM" id="SSF48452">
    <property type="entry name" value="TPR-like"/>
    <property type="match status" value="2"/>
</dbReference>
<evidence type="ECO:0000256" key="2">
    <source>
        <dbReference type="SAM" id="MobiDB-lite"/>
    </source>
</evidence>
<dbReference type="Gene3D" id="1.25.40.10">
    <property type="entry name" value="Tetratricopeptide repeat domain"/>
    <property type="match status" value="3"/>
</dbReference>
<feature type="region of interest" description="Disordered" evidence="2">
    <location>
        <begin position="96"/>
        <end position="120"/>
    </location>
</feature>
<feature type="compositionally biased region" description="Acidic residues" evidence="2">
    <location>
        <begin position="177"/>
        <end position="225"/>
    </location>
</feature>
<dbReference type="Proteomes" id="UP000184330">
    <property type="component" value="Unassembled WGS sequence"/>
</dbReference>
<keyword evidence="3" id="KW-0648">Protein biosynthesis</keyword>
<protein>
    <submittedName>
        <fullName evidence="3">Related to transcription initiation factor TFIIIC</fullName>
    </submittedName>
</protein>
<dbReference type="InterPro" id="IPR011990">
    <property type="entry name" value="TPR-like_helical_dom_sf"/>
</dbReference>
<dbReference type="PANTHER" id="PTHR23082:SF0">
    <property type="entry name" value="GENERAL TRANSCRIPTION FACTOR 3C POLYPEPTIDE 3"/>
    <property type="match status" value="1"/>
</dbReference>
<gene>
    <name evidence="3" type="ORF">PAC_04350</name>
</gene>
<organism evidence="3 4">
    <name type="scientific">Phialocephala subalpina</name>
    <dbReference type="NCBI Taxonomy" id="576137"/>
    <lineage>
        <taxon>Eukaryota</taxon>
        <taxon>Fungi</taxon>
        <taxon>Dikarya</taxon>
        <taxon>Ascomycota</taxon>
        <taxon>Pezizomycotina</taxon>
        <taxon>Leotiomycetes</taxon>
        <taxon>Helotiales</taxon>
        <taxon>Mollisiaceae</taxon>
        <taxon>Phialocephala</taxon>
        <taxon>Phialocephala fortinii species complex</taxon>
    </lineage>
</organism>
<feature type="compositionally biased region" description="Low complexity" evidence="2">
    <location>
        <begin position="96"/>
        <end position="111"/>
    </location>
</feature>
<dbReference type="EMBL" id="FJOG01000005">
    <property type="protein sequence ID" value="CZR54466.1"/>
    <property type="molecule type" value="Genomic_DNA"/>
</dbReference>
<dbReference type="PROSITE" id="PS50005">
    <property type="entry name" value="TPR"/>
    <property type="match status" value="2"/>
</dbReference>
<feature type="region of interest" description="Disordered" evidence="2">
    <location>
        <begin position="254"/>
        <end position="287"/>
    </location>
</feature>
<dbReference type="GO" id="GO:0006383">
    <property type="term" value="P:transcription by RNA polymerase III"/>
    <property type="evidence" value="ECO:0007669"/>
    <property type="project" value="InterPro"/>
</dbReference>
<sequence length="1176" mass="133504">MPSQAEHGVPHEQNVPSRFGYPTPPAQTVPNRFVPPTPVSQASSYAPPAQTVHSRLVYPPTPASQAGNHIPPTHTVHNYFWHPAPPSEAAQFIPQTSASQSQSAYPSALPPYVAHPTQAGQGHFGQFPVLAPQAWLPMPQSPGSTQIANLDSARNEFQLASARERQKSRDGAALAQEETEEEDGDEEEDEDEEESRTGLAEDEDGESDSEDESDEDDLSDNPDADANEQDFARALLKTSLAAVHGDAEGSELDISALIKRPRKRPRQRIGEEKRPHGRLGRHYGPRQAAPIPPDLLMRVNVGNRLYLLGRYDEAIFELSEVIRINAEIPAAYHTLSTIWQDLRDWQRAAACLFSAAHFTAKHVDPWIACVDFCLSHMDSDPKWFLELANRSLEAAVRANPTNLKARLKKAEIKILIGRPQQAIKNYKMVLKLDREHKHALQKLAEICIDEGEANTAIKEYKTSLRVFRSPESERDFDWDDFSDYIALYAIAGPYVTAISEVKSIARWLIGREDEVFWDEITADDREWDINDMRRIQVPAYIKERFPQSQYGEILPLEFRVHLGMFRLKLGQHDEAMAHFNILLGPDEDDRKNVFDYPELFRKTADLLYEEGHYEAAMKFYQALKQVPETIDASLLIQTGRCFLEMSKDPDAAESFKAAVDIDQNDIDARLELAKMYERLGEKQKAAFYNDELLQLTIDMRREAERQRLEQAHNDEVNGTHGSRPSKPRAIQPRPIQPQSIEPSPIEPRTSQPSTTVLDKQGRIDKAQRLQTQYQVLKSKRDAMRAGDVEAASMWMTAANDLTDDFRSFKAFYPWEKISRFVGYSGSARLEAETSLESELTAMAERLSKDPGDGPSSKDIPKDYKGITFQAWLDIFLEYALCLARNGNAKTSYEICEAAKDASVFCHSREDMFLIQLCWCMCALIASDEETCLSVARFFMKEYQFATDAYRMFAAVARACHSPVSWYSSGPTQKFVLRQIKAMDFALVDEDQRKKHFADKGSYSAQDEKGKPIVNDDMDIALLMLYGHILFAGGSHHYALNYFLRAYALDPHNPMINLNIGLAYIQHALKRQTENRQYSVIQGVAFMMAYYTSRSQHSRLEERQEAHYNMGRAYHMLGLVHLAIPFYQEVLNENSQPSNQPADENLVLDTAYNLQTIYILSGNRELAEEITRQWLVI</sequence>
<proteinExistence type="predicted"/>
<evidence type="ECO:0000313" key="3">
    <source>
        <dbReference type="EMBL" id="CZR54466.1"/>
    </source>
</evidence>
<dbReference type="OrthoDB" id="9991317at2759"/>
<dbReference type="PANTHER" id="PTHR23082">
    <property type="entry name" value="TRANSCRIPTION INITIATION FACTOR IIIC TFIIIC , POLYPEPTIDE 3-RELATED"/>
    <property type="match status" value="1"/>
</dbReference>
<dbReference type="SMART" id="SM00028">
    <property type="entry name" value="TPR"/>
    <property type="match status" value="8"/>
</dbReference>
<dbReference type="AlphaFoldDB" id="A0A1L7WNW6"/>
<reference evidence="3 4" key="1">
    <citation type="submission" date="2016-03" db="EMBL/GenBank/DDBJ databases">
        <authorList>
            <person name="Ploux O."/>
        </authorList>
    </citation>
    <scope>NUCLEOTIDE SEQUENCE [LARGE SCALE GENOMIC DNA]</scope>
    <source>
        <strain evidence="3 4">UAMH 11012</strain>
    </source>
</reference>
<accession>A0A1L7WNW6</accession>
<dbReference type="GO" id="GO:0003743">
    <property type="term" value="F:translation initiation factor activity"/>
    <property type="evidence" value="ECO:0007669"/>
    <property type="project" value="UniProtKB-KW"/>
</dbReference>
<feature type="compositionally biased region" description="Basic residues" evidence="2">
    <location>
        <begin position="275"/>
        <end position="284"/>
    </location>
</feature>
<evidence type="ECO:0000313" key="4">
    <source>
        <dbReference type="Proteomes" id="UP000184330"/>
    </source>
</evidence>
<dbReference type="InterPro" id="IPR039340">
    <property type="entry name" value="Tfc4/TFIIIC-102/Sfc4"/>
</dbReference>